<feature type="non-terminal residue" evidence="4">
    <location>
        <position position="535"/>
    </location>
</feature>
<dbReference type="InterPro" id="IPR000719">
    <property type="entry name" value="Prot_kinase_dom"/>
</dbReference>
<dbReference type="GO" id="GO:0004672">
    <property type="term" value="F:protein kinase activity"/>
    <property type="evidence" value="ECO:0007669"/>
    <property type="project" value="InterPro"/>
</dbReference>
<dbReference type="GO" id="GO:0005524">
    <property type="term" value="F:ATP binding"/>
    <property type="evidence" value="ECO:0007669"/>
    <property type="project" value="UniProtKB-KW"/>
</dbReference>
<dbReference type="AlphaFoldDB" id="A0A9W4SNV2"/>
<keyword evidence="5" id="KW-1185">Reference proteome</keyword>
<dbReference type="PRINTS" id="PR00109">
    <property type="entry name" value="TYRKINASE"/>
</dbReference>
<protein>
    <submittedName>
        <fullName evidence="4">1110_t:CDS:1</fullName>
    </submittedName>
</protein>
<name>A0A9W4SNV2_9GLOM</name>
<accession>A0A9W4SNV2</accession>
<dbReference type="GO" id="GO:0097527">
    <property type="term" value="P:necroptotic signaling pathway"/>
    <property type="evidence" value="ECO:0007669"/>
    <property type="project" value="TreeGrafter"/>
</dbReference>
<proteinExistence type="predicted"/>
<dbReference type="Pfam" id="PF07714">
    <property type="entry name" value="PK_Tyr_Ser-Thr"/>
    <property type="match status" value="1"/>
</dbReference>
<dbReference type="OrthoDB" id="544350at2759"/>
<dbReference type="PROSITE" id="PS50011">
    <property type="entry name" value="PROTEIN_KINASE_DOM"/>
    <property type="match status" value="1"/>
</dbReference>
<feature type="domain" description="Protein kinase" evidence="3">
    <location>
        <begin position="103"/>
        <end position="378"/>
    </location>
</feature>
<evidence type="ECO:0000313" key="4">
    <source>
        <dbReference type="EMBL" id="CAI2175436.1"/>
    </source>
</evidence>
<dbReference type="InterPro" id="IPR011009">
    <property type="entry name" value="Kinase-like_dom_sf"/>
</dbReference>
<keyword evidence="1" id="KW-0547">Nucleotide-binding</keyword>
<dbReference type="EMBL" id="CAMKVN010001360">
    <property type="protein sequence ID" value="CAI2175436.1"/>
    <property type="molecule type" value="Genomic_DNA"/>
</dbReference>
<evidence type="ECO:0000259" key="3">
    <source>
        <dbReference type="PROSITE" id="PS50011"/>
    </source>
</evidence>
<organism evidence="4 5">
    <name type="scientific">Funneliformis geosporum</name>
    <dbReference type="NCBI Taxonomy" id="1117311"/>
    <lineage>
        <taxon>Eukaryota</taxon>
        <taxon>Fungi</taxon>
        <taxon>Fungi incertae sedis</taxon>
        <taxon>Mucoromycota</taxon>
        <taxon>Glomeromycotina</taxon>
        <taxon>Glomeromycetes</taxon>
        <taxon>Glomerales</taxon>
        <taxon>Glomeraceae</taxon>
        <taxon>Funneliformis</taxon>
    </lineage>
</organism>
<evidence type="ECO:0000256" key="1">
    <source>
        <dbReference type="ARBA" id="ARBA00022741"/>
    </source>
</evidence>
<dbReference type="InterPro" id="IPR001245">
    <property type="entry name" value="Ser-Thr/Tyr_kinase_cat_dom"/>
</dbReference>
<evidence type="ECO:0000256" key="2">
    <source>
        <dbReference type="ARBA" id="ARBA00022840"/>
    </source>
</evidence>
<dbReference type="InterPro" id="IPR051681">
    <property type="entry name" value="Ser/Thr_Kinases-Pseudokinases"/>
</dbReference>
<comment type="caution">
    <text evidence="4">The sequence shown here is derived from an EMBL/GenBank/DDBJ whole genome shotgun (WGS) entry which is preliminary data.</text>
</comment>
<gene>
    <name evidence="4" type="ORF">FWILDA_LOCUS7092</name>
</gene>
<dbReference type="Gene3D" id="1.10.510.10">
    <property type="entry name" value="Transferase(Phosphotransferase) domain 1"/>
    <property type="match status" value="1"/>
</dbReference>
<dbReference type="Proteomes" id="UP001153678">
    <property type="component" value="Unassembled WGS sequence"/>
</dbReference>
<dbReference type="SUPFAM" id="SSF56112">
    <property type="entry name" value="Protein kinase-like (PK-like)"/>
    <property type="match status" value="1"/>
</dbReference>
<evidence type="ECO:0000313" key="5">
    <source>
        <dbReference type="Proteomes" id="UP001153678"/>
    </source>
</evidence>
<dbReference type="PANTHER" id="PTHR44329">
    <property type="entry name" value="SERINE/THREONINE-PROTEIN KINASE TNNI3K-RELATED"/>
    <property type="match status" value="1"/>
</dbReference>
<dbReference type="PANTHER" id="PTHR44329:SF298">
    <property type="entry name" value="MIXED LINEAGE KINASE DOMAIN-LIKE PROTEIN"/>
    <property type="match status" value="1"/>
</dbReference>
<keyword evidence="2" id="KW-0067">ATP-binding</keyword>
<sequence length="535" mass="61550">MKDFSSSNNGTNEQPNKFKCIQPFVSNPKPSIIIKEQNFQYGICPDCKKSNIGEAWCGECDPGRFLREKNTTGNPIMDKLINELQHMAKHYHHNLEWISFDKFKDVKPIDEGGFAWIYSATWLDGSPKVLNEKKSRTGPITVVLKKIKDSNNISDILINEIKIHHKFQRHDALTQFYGISKDPLTEEFMLVLEFAKNGSLKDYVKNHYSDLKWEKKLKFLLGIAKNLEKIHELNYVHGDLHSGNVLIFNEESKITDLGLARSAFNKTNSKNISGVLPYIAPEILNKKPYTPASDIYSFGIIMTEISTGRPPFESVPHNIDLAIEISNGLRPKVAKGTPKHYVDIVNQCLDADPNNRPSATSLINIINKWQKDSSQEFINADKFRPRNLSVKTLHPQAYFTSRSILVDNSKNFLGVQIENAEVEDEFNFQNESNAFQAKPQDEIEARDQDNDKVHQNGSLKKLKKYIIDRKRVNKKHDSLDLSWISGIYLPSKENIFTRFFLQIILDIKMARKTKLSKEENNAIIKYMEMYKDRHN</sequence>
<reference evidence="4" key="1">
    <citation type="submission" date="2022-08" db="EMBL/GenBank/DDBJ databases">
        <authorList>
            <person name="Kallberg Y."/>
            <person name="Tangrot J."/>
            <person name="Rosling A."/>
        </authorList>
    </citation>
    <scope>NUCLEOTIDE SEQUENCE</scope>
    <source>
        <strain evidence="4">Wild A</strain>
    </source>
</reference>